<sequence length="330" mass="38193">MKICKNCVLPETFPNIRFNEDGICNYCLEFKSKKNWQEEKQKYLNRFKTIVKEHKGKQPIDCLVAYSGGKDSTYTLYILKEQFNLRLLALTFDNGFISPKALKNMKKVTEVLDIDHIIIKPRFELLKKIFVASAKKTLYSKKALERASSICTSCIAFVKSLSLKTAIEKHIPFVAFGWSPGQAPLLSSVLKTNPLLIKSTQKVIEDALRKIVKDEIKPYFLESHHFKKPELFPYLTHPLAFLEYNEEAILEKIKQFGWERPDDTDPNSTNCLLNAFANKLHKEQFHFHPYALEIAGLVRTGIMSREEGLKRLNQPENLEIIKWVKKRLGL</sequence>
<keyword evidence="1" id="KW-0671">Queuosine biosynthesis</keyword>
<dbReference type="AlphaFoldDB" id="A0A7U4QIV7"/>
<evidence type="ECO:0000313" key="2">
    <source>
        <dbReference type="EMBL" id="AMM40185.1"/>
    </source>
</evidence>
<dbReference type="Pfam" id="PF06508">
    <property type="entry name" value="QueC"/>
    <property type="match status" value="1"/>
</dbReference>
<evidence type="ECO:0000313" key="3">
    <source>
        <dbReference type="Proteomes" id="UP000070560"/>
    </source>
</evidence>
<dbReference type="InterPro" id="IPR052188">
    <property type="entry name" value="Ni-pincer_cofactor_biosynth"/>
</dbReference>
<dbReference type="InterPro" id="IPR014729">
    <property type="entry name" value="Rossmann-like_a/b/a_fold"/>
</dbReference>
<reference evidence="2 3" key="1">
    <citation type="submission" date="2015-10" db="EMBL/GenBank/DDBJ databases">
        <title>Candidatus Desulfofervidus auxilii, a hydrogenotrophic sulfate-reducing bacterium involved in the thermophilic anaerobic oxidation of methane.</title>
        <authorList>
            <person name="Krukenberg V."/>
            <person name="Richter M."/>
            <person name="Wegener G."/>
        </authorList>
    </citation>
    <scope>NUCLEOTIDE SEQUENCE [LARGE SCALE GENOMIC DNA]</scope>
    <source>
        <strain evidence="2 3">HS1</strain>
    </source>
</reference>
<dbReference type="EMBL" id="CP013015">
    <property type="protein sequence ID" value="AMM40185.1"/>
    <property type="molecule type" value="Genomic_DNA"/>
</dbReference>
<dbReference type="RefSeq" id="WP_066060481.1">
    <property type="nucleotide sequence ID" value="NZ_CP013015.1"/>
</dbReference>
<dbReference type="GO" id="GO:0008616">
    <property type="term" value="P:tRNA queuosine(34) biosynthetic process"/>
    <property type="evidence" value="ECO:0007669"/>
    <property type="project" value="UniProtKB-KW"/>
</dbReference>
<evidence type="ECO:0000256" key="1">
    <source>
        <dbReference type="ARBA" id="ARBA00022785"/>
    </source>
</evidence>
<keyword evidence="3" id="KW-1185">Reference proteome</keyword>
<proteinExistence type="predicted"/>
<name>A0A7U4QIV7_DESA2</name>
<protein>
    <submittedName>
        <fullName evidence="2">FAD synthetase</fullName>
    </submittedName>
</protein>
<gene>
    <name evidence="2" type="ORF">HS1_000379</name>
</gene>
<dbReference type="PANTHER" id="PTHR43169:SF2">
    <property type="entry name" value="NAD_GMP SYNTHASE DOMAIN-CONTAINING PROTEIN"/>
    <property type="match status" value="1"/>
</dbReference>
<dbReference type="InterPro" id="IPR018317">
    <property type="entry name" value="QueC"/>
</dbReference>
<dbReference type="PANTHER" id="PTHR43169">
    <property type="entry name" value="EXSB FAMILY PROTEIN"/>
    <property type="match status" value="1"/>
</dbReference>
<dbReference type="KEGG" id="daw:HS1_000379"/>
<organism evidence="2 3">
    <name type="scientific">Desulfofervidus auxilii</name>
    <dbReference type="NCBI Taxonomy" id="1621989"/>
    <lineage>
        <taxon>Bacteria</taxon>
        <taxon>Pseudomonadati</taxon>
        <taxon>Thermodesulfobacteriota</taxon>
        <taxon>Candidatus Desulfofervidia</taxon>
        <taxon>Candidatus Desulfofervidales</taxon>
        <taxon>Candidatus Desulfofervidaceae</taxon>
        <taxon>Candidatus Desulfofervidus</taxon>
    </lineage>
</organism>
<accession>A0A7U4QIV7</accession>
<dbReference type="Gene3D" id="3.40.50.620">
    <property type="entry name" value="HUPs"/>
    <property type="match status" value="1"/>
</dbReference>
<dbReference type="SUPFAM" id="SSF52402">
    <property type="entry name" value="Adenine nucleotide alpha hydrolases-like"/>
    <property type="match status" value="1"/>
</dbReference>
<dbReference type="OrthoDB" id="5366152at2"/>
<dbReference type="Proteomes" id="UP000070560">
    <property type="component" value="Chromosome"/>
</dbReference>